<dbReference type="PANTHER" id="PTHR10609:SF14">
    <property type="entry name" value="BIOTINIDASE"/>
    <property type="match status" value="1"/>
</dbReference>
<name>F6K711_9NEOP</name>
<dbReference type="EMBL" id="HM357848">
    <property type="protein sequence ID" value="AEA76314.1"/>
    <property type="molecule type" value="mRNA"/>
</dbReference>
<feature type="domain" description="Vanin C-terminal" evidence="3">
    <location>
        <begin position="7"/>
        <end position="142"/>
    </location>
</feature>
<sequence>TLALREGTTHYRYRAGVFSGVRSFSGVATGGTRICGVYACTGDTRETCGLRFSSYIPDTTAIFEELTITARMPTPAIVADLDTNNAIVYPVSSKVSIMPLEAKEFDYTTSKYGTNTIFTMTLKNSAAELLAFAVWGRRFATDGQVEDPALTDAEGDVTPVSTTAGPSTVSTTTVSTTTEIPTTQASTTAEPGASAVHLLSRVLFAAMLALLCYSQF</sequence>
<dbReference type="AlphaFoldDB" id="F6K711"/>
<accession>F6K711</accession>
<feature type="non-terminal residue" evidence="4">
    <location>
        <position position="1"/>
    </location>
</feature>
<evidence type="ECO:0000256" key="2">
    <source>
        <dbReference type="SAM" id="MobiDB-lite"/>
    </source>
</evidence>
<protein>
    <submittedName>
        <fullName evidence="4">Pantetheinase</fullName>
    </submittedName>
</protein>
<evidence type="ECO:0000256" key="1">
    <source>
        <dbReference type="ARBA" id="ARBA00022801"/>
    </source>
</evidence>
<dbReference type="InterPro" id="IPR043957">
    <property type="entry name" value="Vanin_C"/>
</dbReference>
<keyword evidence="1" id="KW-0378">Hydrolase</keyword>
<feature type="region of interest" description="Disordered" evidence="2">
    <location>
        <begin position="149"/>
        <end position="188"/>
    </location>
</feature>
<dbReference type="InterPro" id="IPR040154">
    <property type="entry name" value="Biotinidase/VNN"/>
</dbReference>
<dbReference type="Pfam" id="PF19018">
    <property type="entry name" value="Vanin_C"/>
    <property type="match status" value="1"/>
</dbReference>
<evidence type="ECO:0000259" key="3">
    <source>
        <dbReference type="Pfam" id="PF19018"/>
    </source>
</evidence>
<evidence type="ECO:0000313" key="4">
    <source>
        <dbReference type="EMBL" id="AEA76314.1"/>
    </source>
</evidence>
<dbReference type="GO" id="GO:0016787">
    <property type="term" value="F:hydrolase activity"/>
    <property type="evidence" value="ECO:0007669"/>
    <property type="project" value="UniProtKB-KW"/>
</dbReference>
<dbReference type="PANTHER" id="PTHR10609">
    <property type="entry name" value="BIOTINIDASE-RELATED"/>
    <property type="match status" value="1"/>
</dbReference>
<reference evidence="4" key="1">
    <citation type="submission" date="2010-04" db="EMBL/GenBank/DDBJ databases">
        <title>Proteomic analysis of the Mamestra configurata peritrophic matrix: Implication for a structural model.</title>
        <authorList>
            <person name="Toprak U."/>
            <person name="Baldwin D."/>
            <person name="Karcz S."/>
            <person name="Wan L."/>
            <person name="Gillott C."/>
            <person name="Hegedus D."/>
            <person name="Erlandson M.A."/>
        </authorList>
    </citation>
    <scope>NUCLEOTIDE SEQUENCE</scope>
</reference>
<proteinExistence type="evidence at transcript level"/>
<organism evidence="4">
    <name type="scientific">Mamestra configurata</name>
    <name type="common">bertha armyworm</name>
    <dbReference type="NCBI Taxonomy" id="174822"/>
    <lineage>
        <taxon>Eukaryota</taxon>
        <taxon>Metazoa</taxon>
        <taxon>Ecdysozoa</taxon>
        <taxon>Arthropoda</taxon>
        <taxon>Hexapoda</taxon>
        <taxon>Insecta</taxon>
        <taxon>Pterygota</taxon>
        <taxon>Neoptera</taxon>
        <taxon>Endopterygota</taxon>
        <taxon>Lepidoptera</taxon>
        <taxon>Glossata</taxon>
        <taxon>Ditrysia</taxon>
        <taxon>Noctuoidea</taxon>
        <taxon>Noctuidae</taxon>
        <taxon>Noctuinae</taxon>
        <taxon>Hadenini</taxon>
        <taxon>Mamestra</taxon>
    </lineage>
</organism>
<feature type="compositionally biased region" description="Low complexity" evidence="2">
    <location>
        <begin position="157"/>
        <end position="183"/>
    </location>
</feature>